<keyword evidence="5" id="KW-0813">Transport</keyword>
<dbReference type="Proteomes" id="UP000736856">
    <property type="component" value="Unassembled WGS sequence"/>
</dbReference>
<accession>A0A937AC43</accession>
<comment type="subunit">
    <text evidence="3">Heterooctamer of two A chains, two B chains, two C chains and two D chains.</text>
</comment>
<keyword evidence="7 17" id="KW-0812">Transmembrane</keyword>
<evidence type="ECO:0000256" key="9">
    <source>
        <dbReference type="ARBA" id="ARBA00022989"/>
    </source>
</evidence>
<comment type="similarity">
    <text evidence="2">Belongs to the cytochrome c oxidase bacterial subunit 4 family.</text>
</comment>
<dbReference type="GO" id="GO:0009486">
    <property type="term" value="F:cytochrome bo3 ubiquinol oxidase activity"/>
    <property type="evidence" value="ECO:0007669"/>
    <property type="project" value="InterPro"/>
</dbReference>
<organism evidence="18 19">
    <name type="scientific">Candidatus Liberibacter ctenarytainae</name>
    <dbReference type="NCBI Taxonomy" id="2020335"/>
    <lineage>
        <taxon>Bacteria</taxon>
        <taxon>Pseudomonadati</taxon>
        <taxon>Pseudomonadota</taxon>
        <taxon>Alphaproteobacteria</taxon>
        <taxon>Hyphomicrobiales</taxon>
        <taxon>Rhizobiaceae</taxon>
        <taxon>Liberibacter</taxon>
    </lineage>
</organism>
<dbReference type="PANTHER" id="PTHR36835:SF1">
    <property type="entry name" value="CYTOCHROME BO(3) UBIQUINOL OXIDASE SUBUNIT 4"/>
    <property type="match status" value="1"/>
</dbReference>
<dbReference type="EMBL" id="SEOL01000002">
    <property type="protein sequence ID" value="MBL0848778.1"/>
    <property type="molecule type" value="Genomic_DNA"/>
</dbReference>
<proteinExistence type="inferred from homology"/>
<dbReference type="GO" id="GO:0015078">
    <property type="term" value="F:proton transmembrane transporter activity"/>
    <property type="evidence" value="ECO:0007669"/>
    <property type="project" value="TreeGrafter"/>
</dbReference>
<protein>
    <recommendedName>
        <fullName evidence="4">Cytochrome bo(3) ubiquinol oxidase subunit 4</fullName>
    </recommendedName>
    <alternativeName>
        <fullName evidence="16">Cytochrome o ubiquinol oxidase subunit 4</fullName>
    </alternativeName>
    <alternativeName>
        <fullName evidence="13">Oxidase bo(3) subunit 4</fullName>
    </alternativeName>
    <alternativeName>
        <fullName evidence="14">Ubiquinol oxidase polypeptide IV</fullName>
    </alternativeName>
    <alternativeName>
        <fullName evidence="15">Ubiquinol oxidase subunit 4</fullName>
    </alternativeName>
</protein>
<evidence type="ECO:0000256" key="5">
    <source>
        <dbReference type="ARBA" id="ARBA00022448"/>
    </source>
</evidence>
<dbReference type="InterPro" id="IPR005171">
    <property type="entry name" value="Cyt_c_oxidase_su4_prok"/>
</dbReference>
<keyword evidence="6" id="KW-1003">Cell membrane</keyword>
<evidence type="ECO:0000313" key="18">
    <source>
        <dbReference type="EMBL" id="MBL0848778.1"/>
    </source>
</evidence>
<evidence type="ECO:0000256" key="12">
    <source>
        <dbReference type="ARBA" id="ARBA00025694"/>
    </source>
</evidence>
<evidence type="ECO:0000256" key="7">
    <source>
        <dbReference type="ARBA" id="ARBA00022692"/>
    </source>
</evidence>
<evidence type="ECO:0000256" key="17">
    <source>
        <dbReference type="SAM" id="Phobius"/>
    </source>
</evidence>
<evidence type="ECO:0000256" key="6">
    <source>
        <dbReference type="ARBA" id="ARBA00022475"/>
    </source>
</evidence>
<evidence type="ECO:0000256" key="14">
    <source>
        <dbReference type="ARBA" id="ARBA00030211"/>
    </source>
</evidence>
<dbReference type="InterPro" id="IPR014210">
    <property type="entry name" value="Cyt_o_ubiqinol_oxidase_su4"/>
</dbReference>
<name>A0A937AC43_9HYPH</name>
<gene>
    <name evidence="18" type="primary">cyoD</name>
    <name evidence="18" type="ORF">EU981_01550</name>
</gene>
<dbReference type="GO" id="GO:0009319">
    <property type="term" value="C:cytochrome o ubiquinol oxidase complex"/>
    <property type="evidence" value="ECO:0007669"/>
    <property type="project" value="TreeGrafter"/>
</dbReference>
<evidence type="ECO:0000256" key="15">
    <source>
        <dbReference type="ARBA" id="ARBA00031887"/>
    </source>
</evidence>
<keyword evidence="10" id="KW-0560">Oxidoreductase</keyword>
<dbReference type="GO" id="GO:0005886">
    <property type="term" value="C:plasma membrane"/>
    <property type="evidence" value="ECO:0007669"/>
    <property type="project" value="UniProtKB-SubCell"/>
</dbReference>
<keyword evidence="11 17" id="KW-0472">Membrane</keyword>
<dbReference type="AlphaFoldDB" id="A0A937AC43"/>
<evidence type="ECO:0000256" key="4">
    <source>
        <dbReference type="ARBA" id="ARBA00014689"/>
    </source>
</evidence>
<dbReference type="InterPro" id="IPR050968">
    <property type="entry name" value="Cytochrome_c_oxidase_bac_sub4"/>
</dbReference>
<evidence type="ECO:0000256" key="13">
    <source>
        <dbReference type="ARBA" id="ARBA00030071"/>
    </source>
</evidence>
<dbReference type="GO" id="GO:0019646">
    <property type="term" value="P:aerobic electron transport chain"/>
    <property type="evidence" value="ECO:0007669"/>
    <property type="project" value="TreeGrafter"/>
</dbReference>
<dbReference type="PANTHER" id="PTHR36835">
    <property type="entry name" value="CYTOCHROME BO(3) UBIQUINOL OXIDASE SUBUNIT 4"/>
    <property type="match status" value="1"/>
</dbReference>
<evidence type="ECO:0000256" key="3">
    <source>
        <dbReference type="ARBA" id="ARBA00011700"/>
    </source>
</evidence>
<feature type="transmembrane region" description="Helical" evidence="17">
    <location>
        <begin position="81"/>
        <end position="103"/>
    </location>
</feature>
<feature type="transmembrane region" description="Helical" evidence="17">
    <location>
        <begin position="12"/>
        <end position="37"/>
    </location>
</feature>
<evidence type="ECO:0000256" key="1">
    <source>
        <dbReference type="ARBA" id="ARBA00004651"/>
    </source>
</evidence>
<dbReference type="Pfam" id="PF03626">
    <property type="entry name" value="COX4_pro"/>
    <property type="match status" value="1"/>
</dbReference>
<keyword evidence="9 17" id="KW-1133">Transmembrane helix</keyword>
<evidence type="ECO:0000313" key="19">
    <source>
        <dbReference type="Proteomes" id="UP000736856"/>
    </source>
</evidence>
<evidence type="ECO:0000256" key="11">
    <source>
        <dbReference type="ARBA" id="ARBA00023136"/>
    </source>
</evidence>
<evidence type="ECO:0000256" key="16">
    <source>
        <dbReference type="ARBA" id="ARBA00032185"/>
    </source>
</evidence>
<feature type="transmembrane region" description="Helical" evidence="17">
    <location>
        <begin position="49"/>
        <end position="69"/>
    </location>
</feature>
<evidence type="ECO:0000256" key="10">
    <source>
        <dbReference type="ARBA" id="ARBA00023002"/>
    </source>
</evidence>
<comment type="function">
    <text evidence="12">Cytochrome bo(3) ubiquinol terminal oxidase is the component of the aerobic respiratory chain of E.coli that predominates when cells are grown at high aeration. Has proton pump activity across the membrane in addition to electron transfer, pumping 2 protons/electron.</text>
</comment>
<evidence type="ECO:0000256" key="2">
    <source>
        <dbReference type="ARBA" id="ARBA00008079"/>
    </source>
</evidence>
<comment type="subcellular location">
    <subcellularLocation>
        <location evidence="1">Cell membrane</location>
        <topology evidence="1">Multi-pass membrane protein</topology>
    </subcellularLocation>
</comment>
<dbReference type="GO" id="GO:0015990">
    <property type="term" value="P:electron transport coupled proton transport"/>
    <property type="evidence" value="ECO:0007669"/>
    <property type="project" value="InterPro"/>
</dbReference>
<dbReference type="NCBIfam" id="TIGR02847">
    <property type="entry name" value="CyoD"/>
    <property type="match status" value="1"/>
</dbReference>
<reference evidence="18" key="1">
    <citation type="submission" date="2019-02" db="EMBL/GenBank/DDBJ databases">
        <title>A novel Candidatus Liberibacter species associated with the New Zealand native fuchsia psyllid, Ctenarytaina fuchsiae.</title>
        <authorList>
            <person name="Thompson S.M."/>
            <person name="Jorgensen N."/>
            <person name="David C."/>
            <person name="Bulman S.R."/>
            <person name="Smith G.R."/>
        </authorList>
    </citation>
    <scope>NUCLEOTIDE SEQUENCE</scope>
    <source>
        <strain evidence="18">Oxford</strain>
    </source>
</reference>
<keyword evidence="8" id="KW-0249">Electron transport</keyword>
<evidence type="ECO:0000256" key="8">
    <source>
        <dbReference type="ARBA" id="ARBA00022982"/>
    </source>
</evidence>
<comment type="caution">
    <text evidence="18">The sequence shown here is derived from an EMBL/GenBank/DDBJ whole genome shotgun (WGS) entry which is preliminary data.</text>
</comment>
<sequence>MEYNQKQNVTGYAHGSLAQCLVGFGLSVILTVVPFWLVLQGFVSDQGTALLVIILCAVAQIIVHLMCFLHMNLKLEEGWSCMAIVFTIIIIAICFVGSVWVMYHLNNNMMPMNPSMRGSH</sequence>